<gene>
    <name evidence="1" type="ORF">M0813_01981</name>
</gene>
<comment type="caution">
    <text evidence="1">The sequence shown here is derived from an EMBL/GenBank/DDBJ whole genome shotgun (WGS) entry which is preliminary data.</text>
</comment>
<organism evidence="1 2">
    <name type="scientific">Anaeramoeba flamelloides</name>
    <dbReference type="NCBI Taxonomy" id="1746091"/>
    <lineage>
        <taxon>Eukaryota</taxon>
        <taxon>Metamonada</taxon>
        <taxon>Anaeramoebidae</taxon>
        <taxon>Anaeramoeba</taxon>
    </lineage>
</organism>
<dbReference type="Proteomes" id="UP001150062">
    <property type="component" value="Unassembled WGS sequence"/>
</dbReference>
<protein>
    <submittedName>
        <fullName evidence="1">Transposable element-related</fullName>
    </submittedName>
</protein>
<keyword evidence="2" id="KW-1185">Reference proteome</keyword>
<dbReference type="Gene3D" id="3.30.420.10">
    <property type="entry name" value="Ribonuclease H-like superfamily/Ribonuclease H"/>
    <property type="match status" value="1"/>
</dbReference>
<dbReference type="EMBL" id="JAOAOG010000131">
    <property type="protein sequence ID" value="KAJ6246731.1"/>
    <property type="molecule type" value="Genomic_DNA"/>
</dbReference>
<sequence>MELDFPRGRCSTSYSKKKTINFLKKRCHVLNQWVPNSIDLNPIENLWGIIDKHLEKNKPENEENSIQILKDIWEKVTWEKMENLANSMETGFG</sequence>
<dbReference type="InterPro" id="IPR036397">
    <property type="entry name" value="RNaseH_sf"/>
</dbReference>
<reference evidence="1" key="1">
    <citation type="submission" date="2022-08" db="EMBL/GenBank/DDBJ databases">
        <title>Novel sulfate-reducing endosymbionts in the free-living metamonad Anaeramoeba.</title>
        <authorList>
            <person name="Jerlstrom-Hultqvist J."/>
            <person name="Cepicka I."/>
            <person name="Gallot-Lavallee L."/>
            <person name="Salas-Leiva D."/>
            <person name="Curtis B.A."/>
            <person name="Zahonova K."/>
            <person name="Pipaliya S."/>
            <person name="Dacks J."/>
            <person name="Roger A.J."/>
        </authorList>
    </citation>
    <scope>NUCLEOTIDE SEQUENCE</scope>
    <source>
        <strain evidence="1">Schooner1</strain>
    </source>
</reference>
<evidence type="ECO:0000313" key="2">
    <source>
        <dbReference type="Proteomes" id="UP001150062"/>
    </source>
</evidence>
<accession>A0ABQ8YQ66</accession>
<evidence type="ECO:0000313" key="1">
    <source>
        <dbReference type="EMBL" id="KAJ6246731.1"/>
    </source>
</evidence>
<name>A0ABQ8YQ66_9EUKA</name>
<proteinExistence type="predicted"/>